<name>A0A075HSW7_9ARCH</name>
<dbReference type="AlphaFoldDB" id="A0A075HSW7"/>
<organism evidence="1">
    <name type="scientific">uncultured marine thaumarchaeote KM3_86_G02</name>
    <dbReference type="NCBI Taxonomy" id="1456323"/>
    <lineage>
        <taxon>Archaea</taxon>
        <taxon>Nitrososphaerota</taxon>
        <taxon>environmental samples</taxon>
    </lineage>
</organism>
<protein>
    <submittedName>
        <fullName evidence="1">Uncharacterized protein</fullName>
    </submittedName>
</protein>
<proteinExistence type="predicted"/>
<accession>A0A075HSW7</accession>
<sequence length="160" mass="18771">MDGIFVDPEDWRSNQNSTSYLHSFMRVKKIVCGLCGKKARAGYHLSTRYGRRVTQTDWSTFDPALALLSLEHHRMDKLGEEFDLAFDTDEDMHWFVNRCCVAKVRRECFDLGFKIDYDVYDGVQTWRLAKRRKKSTKTKIADLEKKLKDLSKEEPKPALE</sequence>
<evidence type="ECO:0000313" key="1">
    <source>
        <dbReference type="EMBL" id="AIF19426.1"/>
    </source>
</evidence>
<dbReference type="EMBL" id="KF901137">
    <property type="protein sequence ID" value="AIF19426.1"/>
    <property type="molecule type" value="Genomic_DNA"/>
</dbReference>
<reference evidence="1" key="1">
    <citation type="journal article" date="2014" name="Genome Biol. Evol.">
        <title>Pangenome evidence for extensive interdomain horizontal transfer affecting lineage core and shell genes in uncultured planktonic thaumarchaeota and euryarchaeota.</title>
        <authorList>
            <person name="Deschamps P."/>
            <person name="Zivanovic Y."/>
            <person name="Moreira D."/>
            <person name="Rodriguez-Valera F."/>
            <person name="Lopez-Garcia P."/>
        </authorList>
    </citation>
    <scope>NUCLEOTIDE SEQUENCE</scope>
</reference>